<feature type="compositionally biased region" description="Gly residues" evidence="1">
    <location>
        <begin position="473"/>
        <end position="485"/>
    </location>
</feature>
<sequence>MLSAVENLGPSGPGRVPPYPRHHPHHHQLPHPGQQHLPYHPLHSLLSPTSLGQLHLPPLLSAQTPLQPPPHPMSSVGGEFVRPYPKQRYDDNRGFSIPSALTAERRLKYGDPPPPAPAVPSSSSAPAHTQTGPINLAVSSGGGGGTSNTSGSSGGSGSGGSVDEFVGGGGGFPPYLPHYQPSNPQEAGNGSRRVHGRSNYLPNQRPLEPRYTSAGTAASFLPPPRPPAPSADAASTAPAAGSRLPKPAAAPIGIKPNRWLMPSTAPSPPAAPATISSSQHAAAAAAAAASAAPLSAGVDSLVASYRALNSAHLPHGMGGFQHHHHRLWAETLPAQQTYLTDLPPPPPPPPPIGEEEKGLASRLYHPALLAHDAQMTHIAASLQDSFMASRQQQQQQQRHRAKFANGVPSSTATASSNSSSHQPTVSGSGPARPEFKVPIGAEKQPPPPPRAGGGLVRAEPQLAIGPGPSYTLGPGGDGLSRGGSQRGHYEAKAHDLPEDAAAQQQ</sequence>
<feature type="compositionally biased region" description="Low complexity" evidence="1">
    <location>
        <begin position="230"/>
        <end position="256"/>
    </location>
</feature>
<feature type="compositionally biased region" description="Low complexity" evidence="1">
    <location>
        <begin position="30"/>
        <end position="45"/>
    </location>
</feature>
<dbReference type="AlphaFoldDB" id="A0A182IAY4"/>
<feature type="compositionally biased region" description="Basic and acidic residues" evidence="1">
    <location>
        <begin position="487"/>
        <end position="497"/>
    </location>
</feature>
<feature type="region of interest" description="Disordered" evidence="1">
    <location>
        <begin position="106"/>
        <end position="274"/>
    </location>
</feature>
<evidence type="ECO:0000313" key="3">
    <source>
        <dbReference type="Proteomes" id="UP000075840"/>
    </source>
</evidence>
<reference evidence="2" key="1">
    <citation type="submission" date="2022-08" db="UniProtKB">
        <authorList>
            <consortium name="EnsemblMetazoa"/>
        </authorList>
    </citation>
    <scope>IDENTIFICATION</scope>
    <source>
        <strain evidence="2">Dongola</strain>
    </source>
</reference>
<proteinExistence type="predicted"/>
<feature type="region of interest" description="Disordered" evidence="1">
    <location>
        <begin position="1"/>
        <end position="45"/>
    </location>
</feature>
<protein>
    <submittedName>
        <fullName evidence="2">Uncharacterized protein</fullName>
    </submittedName>
</protein>
<feature type="compositionally biased region" description="Gly residues" evidence="1">
    <location>
        <begin position="140"/>
        <end position="172"/>
    </location>
</feature>
<organism evidence="2 3">
    <name type="scientific">Anopheles arabiensis</name>
    <name type="common">Mosquito</name>
    <dbReference type="NCBI Taxonomy" id="7173"/>
    <lineage>
        <taxon>Eukaryota</taxon>
        <taxon>Metazoa</taxon>
        <taxon>Ecdysozoa</taxon>
        <taxon>Arthropoda</taxon>
        <taxon>Hexapoda</taxon>
        <taxon>Insecta</taxon>
        <taxon>Pterygota</taxon>
        <taxon>Neoptera</taxon>
        <taxon>Endopterygota</taxon>
        <taxon>Diptera</taxon>
        <taxon>Nematocera</taxon>
        <taxon>Culicoidea</taxon>
        <taxon>Culicidae</taxon>
        <taxon>Anophelinae</taxon>
        <taxon>Anopheles</taxon>
    </lineage>
</organism>
<dbReference type="EnsemblMetazoa" id="AARA010746-RA">
    <property type="protein sequence ID" value="AARA010746-PA"/>
    <property type="gene ID" value="AARA010746"/>
</dbReference>
<evidence type="ECO:0000313" key="2">
    <source>
        <dbReference type="EnsemblMetazoa" id="AARA010746-PA"/>
    </source>
</evidence>
<evidence type="ECO:0000256" key="1">
    <source>
        <dbReference type="SAM" id="MobiDB-lite"/>
    </source>
</evidence>
<dbReference type="Proteomes" id="UP000075840">
    <property type="component" value="Unassembled WGS sequence"/>
</dbReference>
<name>A0A182IAY4_ANOAR</name>
<dbReference type="VEuPathDB" id="VectorBase:AARA21_015020"/>
<feature type="region of interest" description="Disordered" evidence="1">
    <location>
        <begin position="60"/>
        <end position="94"/>
    </location>
</feature>
<feature type="region of interest" description="Disordered" evidence="1">
    <location>
        <begin position="337"/>
        <end position="356"/>
    </location>
</feature>
<feature type="compositionally biased region" description="Pro residues" evidence="1">
    <location>
        <begin position="342"/>
        <end position="352"/>
    </location>
</feature>
<dbReference type="EMBL" id="APCN01001361">
    <property type="status" value="NOT_ANNOTATED_CDS"/>
    <property type="molecule type" value="Genomic_DNA"/>
</dbReference>
<keyword evidence="3" id="KW-1185">Reference proteome</keyword>
<accession>A0A182IAY4</accession>
<dbReference type="VEuPathDB" id="VectorBase:AARA010746"/>
<feature type="region of interest" description="Disordered" evidence="1">
    <location>
        <begin position="386"/>
        <end position="505"/>
    </location>
</feature>
<feature type="compositionally biased region" description="Basic residues" evidence="1">
    <location>
        <begin position="20"/>
        <end position="29"/>
    </location>
</feature>
<feature type="compositionally biased region" description="Low complexity" evidence="1">
    <location>
        <begin position="409"/>
        <end position="420"/>
    </location>
</feature>